<dbReference type="PANTHER" id="PTHR15160">
    <property type="entry name" value="VON HIPPEL-LINDAU PROTEIN"/>
    <property type="match status" value="1"/>
</dbReference>
<dbReference type="InterPro" id="IPR036104">
    <property type="entry name" value="BFN_sf"/>
</dbReference>
<gene>
    <name evidence="2" type="ORF">SAMN04489760_105105</name>
</gene>
<dbReference type="Pfam" id="PF02577">
    <property type="entry name" value="BFN_dom"/>
    <property type="match status" value="1"/>
</dbReference>
<dbReference type="GO" id="GO:0004518">
    <property type="term" value="F:nuclease activity"/>
    <property type="evidence" value="ECO:0007669"/>
    <property type="project" value="InterPro"/>
</dbReference>
<dbReference type="AlphaFoldDB" id="A0A1H7W177"/>
<evidence type="ECO:0000313" key="2">
    <source>
        <dbReference type="EMBL" id="SEM15256.1"/>
    </source>
</evidence>
<dbReference type="RefSeq" id="WP_175476369.1">
    <property type="nucleotide sequence ID" value="NZ_FOBS01000005.1"/>
</dbReference>
<evidence type="ECO:0000259" key="1">
    <source>
        <dbReference type="PROSITE" id="PS51658"/>
    </source>
</evidence>
<organism evidence="2 3">
    <name type="scientific">Syntrophus gentianae</name>
    <dbReference type="NCBI Taxonomy" id="43775"/>
    <lineage>
        <taxon>Bacteria</taxon>
        <taxon>Pseudomonadati</taxon>
        <taxon>Thermodesulfobacteriota</taxon>
        <taxon>Syntrophia</taxon>
        <taxon>Syntrophales</taxon>
        <taxon>Syntrophaceae</taxon>
        <taxon>Syntrophus</taxon>
    </lineage>
</organism>
<accession>A0A1H7W177</accession>
<name>A0A1H7W177_9BACT</name>
<protein>
    <recommendedName>
        <fullName evidence="1">BFN domain-containing protein</fullName>
    </recommendedName>
</protein>
<evidence type="ECO:0000313" key="3">
    <source>
        <dbReference type="Proteomes" id="UP000198744"/>
    </source>
</evidence>
<keyword evidence="3" id="KW-1185">Reference proteome</keyword>
<dbReference type="InterPro" id="IPR003729">
    <property type="entry name" value="Bi_nuclease_dom"/>
</dbReference>
<reference evidence="2 3" key="1">
    <citation type="submission" date="2016-10" db="EMBL/GenBank/DDBJ databases">
        <authorList>
            <person name="de Groot N.N."/>
        </authorList>
    </citation>
    <scope>NUCLEOTIDE SEQUENCE [LARGE SCALE GENOMIC DNA]</scope>
    <source>
        <strain evidence="2 3">DSM 8423</strain>
    </source>
</reference>
<sequence length="166" mass="19001">MQIEMKVSGLTIDPITNTPIVILKDFQEKKAIPIWIGIFEASAIATELEKIKFSRPMTHDLLRDMLTVLEAMVTRVEIHDVRNNTFYANIVVTRDNQDYTVDSRPSDAIALALRANAPIFVHDTVIEKARNIDFDPNASDVDELKQEKMKEFLENLSNDDFGKYKM</sequence>
<proteinExistence type="predicted"/>
<feature type="domain" description="BFN" evidence="1">
    <location>
        <begin position="2"/>
        <end position="133"/>
    </location>
</feature>
<dbReference type="Proteomes" id="UP000198744">
    <property type="component" value="Unassembled WGS sequence"/>
</dbReference>
<dbReference type="EMBL" id="FOBS01000005">
    <property type="protein sequence ID" value="SEM15256.1"/>
    <property type="molecule type" value="Genomic_DNA"/>
</dbReference>
<dbReference type="PANTHER" id="PTHR15160:SF1">
    <property type="entry name" value="VON HIPPEL-LINDAU DISEASE TUMOR SUPPRESSOR"/>
    <property type="match status" value="1"/>
</dbReference>
<dbReference type="PROSITE" id="PS51658">
    <property type="entry name" value="BFN"/>
    <property type="match status" value="1"/>
</dbReference>
<dbReference type="Gene3D" id="3.10.690.10">
    <property type="entry name" value="Bifunctional nuclease domain"/>
    <property type="match status" value="1"/>
</dbReference>
<dbReference type="STRING" id="43775.SAMN04489760_105105"/>
<dbReference type="SUPFAM" id="SSF103256">
    <property type="entry name" value="Hypothetical protein TM0160"/>
    <property type="match status" value="1"/>
</dbReference>